<gene>
    <name evidence="1" type="ORF">GCM10023195_78620</name>
</gene>
<accession>A0ABP8TYK6</accession>
<evidence type="ECO:0000313" key="1">
    <source>
        <dbReference type="EMBL" id="GAA4617594.1"/>
    </source>
</evidence>
<proteinExistence type="predicted"/>
<sequence>MASTGSPLATYLQRAHWKPRDLGRAISAWLDSRGRVSERIHPTTPYSWTKRDYCPYEPYPQIAADVLSARLCEMVTPEALWPGRRVASSSLRSTDDNLGMSWSVDDVIRQMDELIGHGTVRYVAASGSRLIIPALDGFRGRPRPIGGLRTDHVEPPLVELITRHIADLRRLDDRAGGGALSLRYVDNELHAVLDLLRNAVCRADVHDRLLLAAGDLAQLSGWMHCDAGDHGAGQRYLLLATRAARTVSDSPDSRIRALAQESAANMVGMLAYQSAWLLSRAGASAEP</sequence>
<protein>
    <submittedName>
        <fullName evidence="1">Uncharacterized protein</fullName>
    </submittedName>
</protein>
<evidence type="ECO:0000313" key="2">
    <source>
        <dbReference type="Proteomes" id="UP001500212"/>
    </source>
</evidence>
<reference evidence="2" key="1">
    <citation type="journal article" date="2019" name="Int. J. Syst. Evol. Microbiol.">
        <title>The Global Catalogue of Microorganisms (GCM) 10K type strain sequencing project: providing services to taxonomists for standard genome sequencing and annotation.</title>
        <authorList>
            <consortium name="The Broad Institute Genomics Platform"/>
            <consortium name="The Broad Institute Genome Sequencing Center for Infectious Disease"/>
            <person name="Wu L."/>
            <person name="Ma J."/>
        </authorList>
    </citation>
    <scope>NUCLEOTIDE SEQUENCE [LARGE SCALE GENOMIC DNA]</scope>
    <source>
        <strain evidence="2">JCM 17938</strain>
    </source>
</reference>
<dbReference type="Proteomes" id="UP001500212">
    <property type="component" value="Unassembled WGS sequence"/>
</dbReference>
<organism evidence="1 2">
    <name type="scientific">Actinoallomurus liliacearum</name>
    <dbReference type="NCBI Taxonomy" id="1080073"/>
    <lineage>
        <taxon>Bacteria</taxon>
        <taxon>Bacillati</taxon>
        <taxon>Actinomycetota</taxon>
        <taxon>Actinomycetes</taxon>
        <taxon>Streptosporangiales</taxon>
        <taxon>Thermomonosporaceae</taxon>
        <taxon>Actinoallomurus</taxon>
    </lineage>
</organism>
<name>A0ABP8TYK6_9ACTN</name>
<keyword evidence="2" id="KW-1185">Reference proteome</keyword>
<dbReference type="EMBL" id="BAABHJ010000040">
    <property type="protein sequence ID" value="GAA4617594.1"/>
    <property type="molecule type" value="Genomic_DNA"/>
</dbReference>
<comment type="caution">
    <text evidence="1">The sequence shown here is derived from an EMBL/GenBank/DDBJ whole genome shotgun (WGS) entry which is preliminary data.</text>
</comment>